<dbReference type="GO" id="GO:0016747">
    <property type="term" value="F:acyltransferase activity, transferring groups other than amino-acyl groups"/>
    <property type="evidence" value="ECO:0007669"/>
    <property type="project" value="InterPro"/>
</dbReference>
<dbReference type="InterPro" id="IPR000182">
    <property type="entry name" value="GNAT_dom"/>
</dbReference>
<dbReference type="EMBL" id="QSND01000001">
    <property type="protein sequence ID" value="KAA6453350.1"/>
    <property type="molecule type" value="Genomic_DNA"/>
</dbReference>
<dbReference type="PROSITE" id="PS51186">
    <property type="entry name" value="GNAT"/>
    <property type="match status" value="1"/>
</dbReference>
<gene>
    <name evidence="2" type="ORF">DX927_03890</name>
</gene>
<comment type="caution">
    <text evidence="2">The sequence shown here is derived from an EMBL/GenBank/DDBJ whole genome shotgun (WGS) entry which is preliminary data.</text>
</comment>
<dbReference type="Gene3D" id="3.40.630.30">
    <property type="match status" value="1"/>
</dbReference>
<sequence>MIEVKQIKAEDTHRIRHRILRPNQPIEACRYETDLLEGTFHLGGFFQDALTSIASFHKAAHPDLEGELQYQLRGMATLESCRGQNAGSTLIRHAEEMLRKKDADLLWCNARTSVHGYYQKLGFQEKGGVYEIPPIGPHLLMFKKLT</sequence>
<evidence type="ECO:0000313" key="3">
    <source>
        <dbReference type="Proteomes" id="UP000324326"/>
    </source>
</evidence>
<name>A0A5M8S119_9BACI</name>
<dbReference type="InterPro" id="IPR016181">
    <property type="entry name" value="Acyl_CoA_acyltransferase"/>
</dbReference>
<feature type="domain" description="N-acetyltransferase" evidence="1">
    <location>
        <begin position="2"/>
        <end position="146"/>
    </location>
</feature>
<organism evidence="2 3">
    <name type="scientific">Bacillus swezeyi</name>
    <dbReference type="NCBI Taxonomy" id="1925020"/>
    <lineage>
        <taxon>Bacteria</taxon>
        <taxon>Bacillati</taxon>
        <taxon>Bacillota</taxon>
        <taxon>Bacilli</taxon>
        <taxon>Bacillales</taxon>
        <taxon>Bacillaceae</taxon>
        <taxon>Bacillus</taxon>
    </lineage>
</organism>
<evidence type="ECO:0000259" key="1">
    <source>
        <dbReference type="PROSITE" id="PS51186"/>
    </source>
</evidence>
<keyword evidence="2" id="KW-0808">Transferase</keyword>
<protein>
    <submittedName>
        <fullName evidence="2">GNAT family N-acetyltransferase</fullName>
    </submittedName>
</protein>
<dbReference type="Proteomes" id="UP000324326">
    <property type="component" value="Unassembled WGS sequence"/>
</dbReference>
<dbReference type="RefSeq" id="WP_150149748.1">
    <property type="nucleotide sequence ID" value="NZ_QSND01000001.1"/>
</dbReference>
<dbReference type="Pfam" id="PF00583">
    <property type="entry name" value="Acetyltransf_1"/>
    <property type="match status" value="1"/>
</dbReference>
<dbReference type="SUPFAM" id="SSF55729">
    <property type="entry name" value="Acyl-CoA N-acyltransferases (Nat)"/>
    <property type="match status" value="1"/>
</dbReference>
<evidence type="ECO:0000313" key="2">
    <source>
        <dbReference type="EMBL" id="KAA6453350.1"/>
    </source>
</evidence>
<dbReference type="AlphaFoldDB" id="A0A5M8S119"/>
<dbReference type="CDD" id="cd04301">
    <property type="entry name" value="NAT_SF"/>
    <property type="match status" value="1"/>
</dbReference>
<accession>A0A5M8S119</accession>
<proteinExistence type="predicted"/>
<reference evidence="2 3" key="1">
    <citation type="submission" date="2018-08" db="EMBL/GenBank/DDBJ databases">
        <title>Bacillus phenotypic plasticity.</title>
        <authorList>
            <person name="Hurtado E."/>
        </authorList>
    </citation>
    <scope>NUCLEOTIDE SEQUENCE [LARGE SCALE GENOMIC DNA]</scope>
    <source>
        <strain evidence="2 3">427</strain>
    </source>
</reference>